<dbReference type="AlphaFoldDB" id="A0A022RFJ1"/>
<dbReference type="PhylomeDB" id="A0A022RFJ1"/>
<gene>
    <name evidence="1" type="ORF">MIMGU_mgv1a010422mg</name>
</gene>
<evidence type="ECO:0008006" key="3">
    <source>
        <dbReference type="Google" id="ProtNLM"/>
    </source>
</evidence>
<proteinExistence type="predicted"/>
<dbReference type="KEGG" id="egt:105956135"/>
<dbReference type="PANTHER" id="PTHR33334">
    <property type="entry name" value="PROTEIN LNK1"/>
    <property type="match status" value="1"/>
</dbReference>
<dbReference type="GO" id="GO:0006355">
    <property type="term" value="P:regulation of DNA-templated transcription"/>
    <property type="evidence" value="ECO:0007669"/>
    <property type="project" value="InterPro"/>
</dbReference>
<keyword evidence="2" id="KW-1185">Reference proteome</keyword>
<dbReference type="GO" id="GO:0007623">
    <property type="term" value="P:circadian rhythm"/>
    <property type="evidence" value="ECO:0007669"/>
    <property type="project" value="InterPro"/>
</dbReference>
<dbReference type="Proteomes" id="UP000030748">
    <property type="component" value="Unassembled WGS sequence"/>
</dbReference>
<evidence type="ECO:0000313" key="1">
    <source>
        <dbReference type="EMBL" id="EYU39147.1"/>
    </source>
</evidence>
<dbReference type="STRING" id="4155.A0A022RFJ1"/>
<name>A0A022RFJ1_ERYGU</name>
<reference evidence="1 2" key="1">
    <citation type="journal article" date="2013" name="Proc. Natl. Acad. Sci. U.S.A.">
        <title>Fine-scale variation in meiotic recombination in Mimulus inferred from population shotgun sequencing.</title>
        <authorList>
            <person name="Hellsten U."/>
            <person name="Wright K.M."/>
            <person name="Jenkins J."/>
            <person name="Shu S."/>
            <person name="Yuan Y."/>
            <person name="Wessler S.R."/>
            <person name="Schmutz J."/>
            <person name="Willis J.H."/>
            <person name="Rokhsar D.S."/>
        </authorList>
    </citation>
    <scope>NUCLEOTIDE SEQUENCE [LARGE SCALE GENOMIC DNA]</scope>
    <source>
        <strain evidence="2">cv. DUN x IM62</strain>
    </source>
</reference>
<dbReference type="EMBL" id="KI630456">
    <property type="protein sequence ID" value="EYU39147.1"/>
    <property type="molecule type" value="Genomic_DNA"/>
</dbReference>
<evidence type="ECO:0000313" key="2">
    <source>
        <dbReference type="Proteomes" id="UP000030748"/>
    </source>
</evidence>
<organism evidence="1 2">
    <name type="scientific">Erythranthe guttata</name>
    <name type="common">Yellow monkey flower</name>
    <name type="synonym">Mimulus guttatus</name>
    <dbReference type="NCBI Taxonomy" id="4155"/>
    <lineage>
        <taxon>Eukaryota</taxon>
        <taxon>Viridiplantae</taxon>
        <taxon>Streptophyta</taxon>
        <taxon>Embryophyta</taxon>
        <taxon>Tracheophyta</taxon>
        <taxon>Spermatophyta</taxon>
        <taxon>Magnoliopsida</taxon>
        <taxon>eudicotyledons</taxon>
        <taxon>Gunneridae</taxon>
        <taxon>Pentapetalae</taxon>
        <taxon>asterids</taxon>
        <taxon>lamiids</taxon>
        <taxon>Lamiales</taxon>
        <taxon>Phrymaceae</taxon>
        <taxon>Erythranthe</taxon>
    </lineage>
</organism>
<protein>
    <recommendedName>
        <fullName evidence="3">Protein LNK1</fullName>
    </recommendedName>
</protein>
<sequence>MLIKQREQGGFSTLGKRKNAMPEIEPLSHKLNVADSIRVDSVLSDKTTIFDNNSFNYPLDDIKTIGNDFFENTENKDSNDFLYYGWPEIGNFENIDGMFEDIDGKFRNCDSIFGIGICKEEEMSWPNVVENISENHDFSKEYSVNDSVMTSSWDSVKSDDSYMSFVTGPEIANGKDDFTLGNGGFNYIGDVSNEVTQLPSGITSDQAFLDVQRQLQHAMKQLDSRTKLCIRDSLYRLARSANKRRNRANNFMDIEIHTNPLDRSIAHLLFQMPLDSATNPSEVHEPIASSPLSNENYFSESTVVSEVEKLSCC</sequence>
<dbReference type="OrthoDB" id="618331at2759"/>
<dbReference type="PANTHER" id="PTHR33334:SF5">
    <property type="entry name" value="PROTEIN LNK2"/>
    <property type="match status" value="1"/>
</dbReference>
<dbReference type="InterPro" id="IPR039928">
    <property type="entry name" value="LNK"/>
</dbReference>
<accession>A0A022RFJ1</accession>